<comment type="caution">
    <text evidence="1">The sequence shown here is derived from an EMBL/GenBank/DDBJ whole genome shotgun (WGS) entry which is preliminary data.</text>
</comment>
<proteinExistence type="predicted"/>
<dbReference type="EMBL" id="AMLP01000094">
    <property type="protein sequence ID" value="ELS56054.1"/>
    <property type="molecule type" value="Genomic_DNA"/>
</dbReference>
<accession>L8PIJ0</accession>
<protein>
    <submittedName>
        <fullName evidence="1">Uncharacterized protein</fullName>
    </submittedName>
</protein>
<reference evidence="1 2" key="1">
    <citation type="journal article" date="2013" name="Genome Announc.">
        <title>Draft Genome Sequence of Streptomyces viridochromogenes Strain Tu57, Producer of Avilamycin.</title>
        <authorList>
            <person name="Gruning B.A."/>
            <person name="Erxleben A."/>
            <person name="Hahnlein A."/>
            <person name="Gunther S."/>
        </authorList>
    </citation>
    <scope>NUCLEOTIDE SEQUENCE [LARGE SCALE GENOMIC DNA]</scope>
    <source>
        <strain evidence="1 2">Tue57</strain>
    </source>
</reference>
<name>L8PIJ0_STRVR</name>
<evidence type="ECO:0000313" key="2">
    <source>
        <dbReference type="Proteomes" id="UP000011205"/>
    </source>
</evidence>
<evidence type="ECO:0000313" key="1">
    <source>
        <dbReference type="EMBL" id="ELS56054.1"/>
    </source>
</evidence>
<organism evidence="1 2">
    <name type="scientific">Streptomyces viridochromogenes Tue57</name>
    <dbReference type="NCBI Taxonomy" id="1160705"/>
    <lineage>
        <taxon>Bacteria</taxon>
        <taxon>Bacillati</taxon>
        <taxon>Actinomycetota</taxon>
        <taxon>Actinomycetes</taxon>
        <taxon>Kitasatosporales</taxon>
        <taxon>Streptomycetaceae</taxon>
        <taxon>Streptomyces</taxon>
    </lineage>
</organism>
<dbReference type="AlphaFoldDB" id="L8PIJ0"/>
<dbReference type="RefSeq" id="WP_003998325.1">
    <property type="nucleotide sequence ID" value="NZ_AMLP01000094.1"/>
</dbReference>
<gene>
    <name evidence="1" type="ORF">STVIR_2987</name>
</gene>
<dbReference type="PATRIC" id="fig|1160705.3.peg.2961"/>
<dbReference type="Proteomes" id="UP000011205">
    <property type="component" value="Unassembled WGS sequence"/>
</dbReference>
<sequence length="62" mass="6717">MNSPSRGALLDRGRAADLLAPAPESVQVLARVGRRDVPEVVGSFVRTRWWTPMAPHGLPRAA</sequence>